<dbReference type="Proteomes" id="UP001215598">
    <property type="component" value="Unassembled WGS sequence"/>
</dbReference>
<feature type="region of interest" description="Disordered" evidence="1">
    <location>
        <begin position="273"/>
        <end position="305"/>
    </location>
</feature>
<feature type="compositionally biased region" description="Basic and acidic residues" evidence="1">
    <location>
        <begin position="282"/>
        <end position="305"/>
    </location>
</feature>
<organism evidence="2 3">
    <name type="scientific">Mycena metata</name>
    <dbReference type="NCBI Taxonomy" id="1033252"/>
    <lineage>
        <taxon>Eukaryota</taxon>
        <taxon>Fungi</taxon>
        <taxon>Dikarya</taxon>
        <taxon>Basidiomycota</taxon>
        <taxon>Agaricomycotina</taxon>
        <taxon>Agaricomycetes</taxon>
        <taxon>Agaricomycetidae</taxon>
        <taxon>Agaricales</taxon>
        <taxon>Marasmiineae</taxon>
        <taxon>Mycenaceae</taxon>
        <taxon>Mycena</taxon>
    </lineage>
</organism>
<proteinExistence type="predicted"/>
<comment type="caution">
    <text evidence="2">The sequence shown here is derived from an EMBL/GenBank/DDBJ whole genome shotgun (WGS) entry which is preliminary data.</text>
</comment>
<feature type="compositionally biased region" description="Basic residues" evidence="1">
    <location>
        <begin position="121"/>
        <end position="135"/>
    </location>
</feature>
<dbReference type="EMBL" id="JARKIB010000464">
    <property type="protein sequence ID" value="KAJ7705840.1"/>
    <property type="molecule type" value="Genomic_DNA"/>
</dbReference>
<evidence type="ECO:0000313" key="2">
    <source>
        <dbReference type="EMBL" id="KAJ7705840.1"/>
    </source>
</evidence>
<name>A0AAD7M8T9_9AGAR</name>
<feature type="region of interest" description="Disordered" evidence="1">
    <location>
        <begin position="95"/>
        <end position="158"/>
    </location>
</feature>
<feature type="region of interest" description="Disordered" evidence="1">
    <location>
        <begin position="1"/>
        <end position="43"/>
    </location>
</feature>
<dbReference type="AlphaFoldDB" id="A0AAD7M8T9"/>
<accession>A0AAD7M8T9</accession>
<gene>
    <name evidence="2" type="ORF">B0H16DRAFT_1482088</name>
</gene>
<reference evidence="2" key="1">
    <citation type="submission" date="2023-03" db="EMBL/GenBank/DDBJ databases">
        <title>Massive genome expansion in bonnet fungi (Mycena s.s.) driven by repeated elements and novel gene families across ecological guilds.</title>
        <authorList>
            <consortium name="Lawrence Berkeley National Laboratory"/>
            <person name="Harder C.B."/>
            <person name="Miyauchi S."/>
            <person name="Viragh M."/>
            <person name="Kuo A."/>
            <person name="Thoen E."/>
            <person name="Andreopoulos B."/>
            <person name="Lu D."/>
            <person name="Skrede I."/>
            <person name="Drula E."/>
            <person name="Henrissat B."/>
            <person name="Morin E."/>
            <person name="Kohler A."/>
            <person name="Barry K."/>
            <person name="LaButti K."/>
            <person name="Morin E."/>
            <person name="Salamov A."/>
            <person name="Lipzen A."/>
            <person name="Mereny Z."/>
            <person name="Hegedus B."/>
            <person name="Baldrian P."/>
            <person name="Stursova M."/>
            <person name="Weitz H."/>
            <person name="Taylor A."/>
            <person name="Grigoriev I.V."/>
            <person name="Nagy L.G."/>
            <person name="Martin F."/>
            <person name="Kauserud H."/>
        </authorList>
    </citation>
    <scope>NUCLEOTIDE SEQUENCE</scope>
    <source>
        <strain evidence="2">CBHHK182m</strain>
    </source>
</reference>
<protein>
    <submittedName>
        <fullName evidence="2">Uncharacterized protein</fullName>
    </submittedName>
</protein>
<feature type="compositionally biased region" description="Basic residues" evidence="1">
    <location>
        <begin position="143"/>
        <end position="157"/>
    </location>
</feature>
<feature type="compositionally biased region" description="Basic and acidic residues" evidence="1">
    <location>
        <begin position="1"/>
        <end position="32"/>
    </location>
</feature>
<sequence length="342" mass="38641">MDFYDELPHAQARYEDNRDHPRTASQDPDPRHLFTPSPPPTQQFRFDFVAVPSAPYLLRGRDDTELVSEAERVPPPLSAHHIAFLMLREEILEDDEDESSDAGEYLPKASTQITRVSNRGKLSKGAKPDKRKPHQKAAAEKKKTVRSGASHKLKQQMKRVDDAKEWDASIVALWGERISELVAYKQKLSNLLSTLEPRAHSSKQLFLREVFHAACDLHQLERLPAAHPLTDGDITSAIQTGALKISPDPDTPVNGCLSYIRIGTWKRLRSCGHNKGNTIRGPKAERRREQEREHPGSESEDEATRAWRTSYRCTAHAVVNLLKREWVGRSRCGFVVVITVGP</sequence>
<evidence type="ECO:0000256" key="1">
    <source>
        <dbReference type="SAM" id="MobiDB-lite"/>
    </source>
</evidence>
<evidence type="ECO:0000313" key="3">
    <source>
        <dbReference type="Proteomes" id="UP001215598"/>
    </source>
</evidence>
<keyword evidence="3" id="KW-1185">Reference proteome</keyword>